<organism evidence="1 2">
    <name type="scientific">Devosia insulae DS-56</name>
    <dbReference type="NCBI Taxonomy" id="1116389"/>
    <lineage>
        <taxon>Bacteria</taxon>
        <taxon>Pseudomonadati</taxon>
        <taxon>Pseudomonadota</taxon>
        <taxon>Alphaproteobacteria</taxon>
        <taxon>Hyphomicrobiales</taxon>
        <taxon>Devosiaceae</taxon>
        <taxon>Devosia</taxon>
    </lineage>
</organism>
<reference evidence="1 2" key="1">
    <citation type="journal article" date="2015" name="Genome Announc.">
        <title>Genome Assemblies of Three Soil-Associated Devosia species: D. insulae, D. limi, and D. soli.</title>
        <authorList>
            <person name="Hassan Y.I."/>
            <person name="Lepp D."/>
            <person name="Zhou T."/>
        </authorList>
    </citation>
    <scope>NUCLEOTIDE SEQUENCE [LARGE SCALE GENOMIC DNA]</scope>
    <source>
        <strain evidence="1 2">DS-56</strain>
    </source>
</reference>
<dbReference type="Pfam" id="PF00480">
    <property type="entry name" value="ROK"/>
    <property type="match status" value="1"/>
</dbReference>
<evidence type="ECO:0000313" key="2">
    <source>
        <dbReference type="Proteomes" id="UP000095463"/>
    </source>
</evidence>
<dbReference type="Gene3D" id="3.30.420.40">
    <property type="match status" value="2"/>
</dbReference>
<dbReference type="PANTHER" id="PTHR18964:SF169">
    <property type="entry name" value="N-ACETYLMANNOSAMINE KINASE"/>
    <property type="match status" value="1"/>
</dbReference>
<dbReference type="Gene3D" id="1.10.10.10">
    <property type="entry name" value="Winged helix-like DNA-binding domain superfamily/Winged helix DNA-binding domain"/>
    <property type="match status" value="1"/>
</dbReference>
<dbReference type="SUPFAM" id="SSF53067">
    <property type="entry name" value="Actin-like ATPase domain"/>
    <property type="match status" value="1"/>
</dbReference>
<name>A0A1E5XN08_9HYPH</name>
<proteinExistence type="predicted"/>
<accession>A0A1E5XN08</accession>
<dbReference type="InterPro" id="IPR036390">
    <property type="entry name" value="WH_DNA-bd_sf"/>
</dbReference>
<protein>
    <submittedName>
        <fullName evidence="1">Sugar kinase</fullName>
    </submittedName>
</protein>
<keyword evidence="2" id="KW-1185">Reference proteome</keyword>
<dbReference type="InterPro" id="IPR036388">
    <property type="entry name" value="WH-like_DNA-bd_sf"/>
</dbReference>
<dbReference type="RefSeq" id="WP_069910784.1">
    <property type="nucleotide sequence ID" value="NZ_LAJE02000240.1"/>
</dbReference>
<sequence>MKPGAASRGTNQTGVRLYNERLVLSLIRRHGDLPKADIARMTGLSPQTISIITNALEADGLLLRGKPLRGKVGQPLVPYSLNPEGALSFGLKIGRRSVDLYLINFTGEILKLLHKTYPYPTPGGVREFARAGIDELLEGLPAALTARIAGLGIAAPYEMWTWHEEIGAPKAEIDAWRQVDVRAMMAEICPWPVYFANDITAACAAELMFGSGADHIDYLYVFIGSFIGGGLVLNGHLFPGRTQNAGALGSMPAPDPGHVVPAGRTPQLMNVASIYVLERELLAIGRNPEILWQSPDDWGDDLGEALDKWIDEVAESLAYSIVAAIAVIDVETVLIDGAFPSHVRSRIIARTEAAVGRINRQGLSAFRLLPGSIGNAARAMGGASLPLLANFTQDREVLFKDNA</sequence>
<dbReference type="InterPro" id="IPR043129">
    <property type="entry name" value="ATPase_NBD"/>
</dbReference>
<dbReference type="AlphaFoldDB" id="A0A1E5XN08"/>
<keyword evidence="1" id="KW-0808">Transferase</keyword>
<dbReference type="PANTHER" id="PTHR18964">
    <property type="entry name" value="ROK (REPRESSOR, ORF, KINASE) FAMILY"/>
    <property type="match status" value="1"/>
</dbReference>
<dbReference type="InterPro" id="IPR000600">
    <property type="entry name" value="ROK"/>
</dbReference>
<gene>
    <name evidence="1" type="ORF">VW23_023410</name>
</gene>
<dbReference type="SUPFAM" id="SSF46785">
    <property type="entry name" value="Winged helix' DNA-binding domain"/>
    <property type="match status" value="1"/>
</dbReference>
<dbReference type="EMBL" id="LAJE02000240">
    <property type="protein sequence ID" value="OEO29993.1"/>
    <property type="molecule type" value="Genomic_DNA"/>
</dbReference>
<dbReference type="Pfam" id="PF13412">
    <property type="entry name" value="HTH_24"/>
    <property type="match status" value="1"/>
</dbReference>
<keyword evidence="1" id="KW-0418">Kinase</keyword>
<dbReference type="GO" id="GO:0009384">
    <property type="term" value="F:N-acylmannosamine kinase activity"/>
    <property type="evidence" value="ECO:0007669"/>
    <property type="project" value="TreeGrafter"/>
</dbReference>
<dbReference type="Proteomes" id="UP000095463">
    <property type="component" value="Unassembled WGS sequence"/>
</dbReference>
<evidence type="ECO:0000313" key="1">
    <source>
        <dbReference type="EMBL" id="OEO29993.1"/>
    </source>
</evidence>
<comment type="caution">
    <text evidence="1">The sequence shown here is derived from an EMBL/GenBank/DDBJ whole genome shotgun (WGS) entry which is preliminary data.</text>
</comment>
<dbReference type="GO" id="GO:0019262">
    <property type="term" value="P:N-acetylneuraminate catabolic process"/>
    <property type="evidence" value="ECO:0007669"/>
    <property type="project" value="TreeGrafter"/>
</dbReference>